<name>A0ABT9AFD1_9BACT</name>
<protein>
    <submittedName>
        <fullName evidence="3">FlgD immunoglobulin-like domain containing protein</fullName>
    </submittedName>
</protein>
<dbReference type="NCBIfam" id="TIGR04183">
    <property type="entry name" value="Por_Secre_tail"/>
    <property type="match status" value="1"/>
</dbReference>
<feature type="domain" description="FlgD/Vpr Ig-like" evidence="2">
    <location>
        <begin position="319"/>
        <end position="367"/>
    </location>
</feature>
<gene>
    <name evidence="3" type="ORF">Q5H92_19335</name>
</gene>
<dbReference type="InterPro" id="IPR026444">
    <property type="entry name" value="Secre_tail"/>
</dbReference>
<dbReference type="Proteomes" id="UP001167796">
    <property type="component" value="Unassembled WGS sequence"/>
</dbReference>
<evidence type="ECO:0000256" key="1">
    <source>
        <dbReference type="SAM" id="SignalP"/>
    </source>
</evidence>
<evidence type="ECO:0000313" key="3">
    <source>
        <dbReference type="EMBL" id="MDO7848529.1"/>
    </source>
</evidence>
<feature type="chain" id="PRO_5045645008" evidence="1">
    <location>
        <begin position="26"/>
        <end position="378"/>
    </location>
</feature>
<dbReference type="RefSeq" id="WP_305013206.1">
    <property type="nucleotide sequence ID" value="NZ_JAUQSX010000011.1"/>
</dbReference>
<proteinExistence type="predicted"/>
<accession>A0ABT9AFD1</accession>
<feature type="signal peptide" evidence="1">
    <location>
        <begin position="1"/>
        <end position="25"/>
    </location>
</feature>
<comment type="caution">
    <text evidence="3">The sequence shown here is derived from an EMBL/GenBank/DDBJ whole genome shotgun (WGS) entry which is preliminary data.</text>
</comment>
<keyword evidence="1" id="KW-0732">Signal</keyword>
<dbReference type="InterPro" id="IPR025965">
    <property type="entry name" value="FlgD/Vpr_Ig-like"/>
</dbReference>
<dbReference type="Pfam" id="PF13860">
    <property type="entry name" value="FlgD_ig"/>
    <property type="match status" value="1"/>
</dbReference>
<evidence type="ECO:0000313" key="4">
    <source>
        <dbReference type="Proteomes" id="UP001167796"/>
    </source>
</evidence>
<keyword evidence="4" id="KW-1185">Reference proteome</keyword>
<sequence length="378" mass="37973">MNTFFTRLGLSAALCLAGAAAQAQAPTIDGTRDASYPTALAVQTVQTGFGDATTGSPTAANGSELDNIHARIVGANLYLFIGGNLESNYNKLDIFFDSKTGGQNQLAGNTNYLTTMNGIKFDAGFTADYALSLACGTGALKLYADYAPIPAGSTITATGIGSSSTNFSASLNFSAVVAGAGTGSVSIDDSNTAGVTGGTAAANTAAATAVSTGIEYMIPLTALGTTAGGGDIKVMAFINGGGHDYISNQILAGAPAGTSTFAVAVVDFTTVAGNQFVTVANGTTTATRNAQTDAPLAAYPNPSLTGFTLGYEAARPGTYALHIFSATGQLVATRTVVASAAGRSSVEWNGCDNQGQSLAAGVYVAELNGQHQRLTLLR</sequence>
<reference evidence="3" key="1">
    <citation type="submission" date="2023-07" db="EMBL/GenBank/DDBJ databases">
        <authorList>
            <person name="Kim M.K."/>
        </authorList>
    </citation>
    <scope>NUCLEOTIDE SEQUENCE</scope>
    <source>
        <strain evidence="3">M29</strain>
    </source>
</reference>
<dbReference type="Gene3D" id="2.60.40.4070">
    <property type="match status" value="1"/>
</dbReference>
<evidence type="ECO:0000259" key="2">
    <source>
        <dbReference type="Pfam" id="PF13860"/>
    </source>
</evidence>
<organism evidence="3 4">
    <name type="scientific">Hymenobacter mellowenesis</name>
    <dbReference type="NCBI Taxonomy" id="3063995"/>
    <lineage>
        <taxon>Bacteria</taxon>
        <taxon>Pseudomonadati</taxon>
        <taxon>Bacteroidota</taxon>
        <taxon>Cytophagia</taxon>
        <taxon>Cytophagales</taxon>
        <taxon>Hymenobacteraceae</taxon>
        <taxon>Hymenobacter</taxon>
    </lineage>
</organism>
<dbReference type="EMBL" id="JAUQSX010000011">
    <property type="protein sequence ID" value="MDO7848529.1"/>
    <property type="molecule type" value="Genomic_DNA"/>
</dbReference>